<dbReference type="EMBL" id="UYIG01000112">
    <property type="protein sequence ID" value="VDG28503.1"/>
    <property type="molecule type" value="Genomic_DNA"/>
</dbReference>
<dbReference type="Proteomes" id="UP000289996">
    <property type="component" value="Unassembled WGS sequence"/>
</dbReference>
<proteinExistence type="predicted"/>
<protein>
    <submittedName>
        <fullName evidence="1">Uncharacterized protein</fullName>
    </submittedName>
</protein>
<dbReference type="RefSeq" id="WP_130851764.1">
    <property type="nucleotide sequence ID" value="NZ_UYIG01000112.1"/>
</dbReference>
<dbReference type="OrthoDB" id="2296201at2"/>
<reference evidence="1 2" key="1">
    <citation type="submission" date="2018-11" db="EMBL/GenBank/DDBJ databases">
        <authorList>
            <person name="Wuyts S."/>
        </authorList>
    </citation>
    <scope>NUCLEOTIDE SEQUENCE [LARGE SCALE GENOMIC DNA]</scope>
    <source>
        <strain evidence="1">Lactobacillus mudanjiangensis AMBF249</strain>
    </source>
</reference>
<accession>A0A660DYY5</accession>
<organism evidence="1 2">
    <name type="scientific">Lactiplantibacillus mudanjiangensis</name>
    <dbReference type="NCBI Taxonomy" id="1296538"/>
    <lineage>
        <taxon>Bacteria</taxon>
        <taxon>Bacillati</taxon>
        <taxon>Bacillota</taxon>
        <taxon>Bacilli</taxon>
        <taxon>Lactobacillales</taxon>
        <taxon>Lactobacillaceae</taxon>
        <taxon>Lactiplantibacillus</taxon>
    </lineage>
</organism>
<keyword evidence="2" id="KW-1185">Reference proteome</keyword>
<dbReference type="AlphaFoldDB" id="A0A660DYY5"/>
<evidence type="ECO:0000313" key="2">
    <source>
        <dbReference type="Proteomes" id="UP000289996"/>
    </source>
</evidence>
<name>A0A660DYY5_9LACO</name>
<sequence>MKLNQLMGILGVTLMVGTASPIVAPSVVAQAKTKTTLKTFPKSIRGTWHSYNLAGRNYHAVRFTAKGLAWQENVSTRLGQPDKLKVHKLPFSGTRKAGSWQWVFAIKKQGFVKVSAWDKTVTLPPEGYYRVIQKKYQGKKIRVLQQTDQLAGHRYYEYSYTTKKLAKHFAK</sequence>
<gene>
    <name evidence="1" type="ORF">MUDAN_MDHGFNIF_00689</name>
</gene>
<evidence type="ECO:0000313" key="1">
    <source>
        <dbReference type="EMBL" id="VDG28503.1"/>
    </source>
</evidence>